<accession>A0A8S9YSL1</accession>
<gene>
    <name evidence="1" type="ORF">EG68_05033</name>
</gene>
<dbReference type="InterPro" id="IPR006616">
    <property type="entry name" value="DM9_repeat"/>
</dbReference>
<sequence>MYCLGNLQYGCHIEKTTNGKLSISSLSSICNIMARCGNGYQMTLSWVPDKEGRAPENAIEAGPGVYVCRAQHADEYMPGKVIPAHGCAYVCYAGQEHGKTRYEVLCNTAVHCRDCDIYRWKPDSYGHAPEDAVAAGVANDGAPLFIARGKIDGETVVGKLHLGHPCAYFPYGGEEVAQDNYEVLVWTK</sequence>
<dbReference type="PANTHER" id="PTHR31649">
    <property type="entry name" value="AGAP009604-PA"/>
    <property type="match status" value="1"/>
</dbReference>
<evidence type="ECO:0000313" key="2">
    <source>
        <dbReference type="Proteomes" id="UP000822476"/>
    </source>
</evidence>
<reference evidence="1" key="1">
    <citation type="submission" date="2019-07" db="EMBL/GenBank/DDBJ databases">
        <title>Annotation for the trematode Paragonimus miyazaki's.</title>
        <authorList>
            <person name="Choi Y.-J."/>
        </authorList>
    </citation>
    <scope>NUCLEOTIDE SEQUENCE</scope>
    <source>
        <strain evidence="1">Japan</strain>
    </source>
</reference>
<dbReference type="Proteomes" id="UP000822476">
    <property type="component" value="Unassembled WGS sequence"/>
</dbReference>
<protein>
    <submittedName>
        <fullName evidence="1">Uncharacterized protein</fullName>
    </submittedName>
</protein>
<evidence type="ECO:0000313" key="1">
    <source>
        <dbReference type="EMBL" id="KAF7257712.1"/>
    </source>
</evidence>
<organism evidence="1 2">
    <name type="scientific">Paragonimus skrjabini miyazakii</name>
    <dbReference type="NCBI Taxonomy" id="59628"/>
    <lineage>
        <taxon>Eukaryota</taxon>
        <taxon>Metazoa</taxon>
        <taxon>Spiralia</taxon>
        <taxon>Lophotrochozoa</taxon>
        <taxon>Platyhelminthes</taxon>
        <taxon>Trematoda</taxon>
        <taxon>Digenea</taxon>
        <taxon>Plagiorchiida</taxon>
        <taxon>Troglotremata</taxon>
        <taxon>Troglotrematidae</taxon>
        <taxon>Paragonimus</taxon>
    </lineage>
</organism>
<dbReference type="EMBL" id="JTDE01002192">
    <property type="protein sequence ID" value="KAF7257712.1"/>
    <property type="molecule type" value="Genomic_DNA"/>
</dbReference>
<keyword evidence="2" id="KW-1185">Reference proteome</keyword>
<dbReference type="SMART" id="SM00696">
    <property type="entry name" value="DM9"/>
    <property type="match status" value="2"/>
</dbReference>
<dbReference type="OrthoDB" id="2142040at2759"/>
<name>A0A8S9YSL1_9TREM</name>
<proteinExistence type="predicted"/>
<comment type="caution">
    <text evidence="1">The sequence shown here is derived from an EMBL/GenBank/DDBJ whole genome shotgun (WGS) entry which is preliminary data.</text>
</comment>
<dbReference type="Pfam" id="PF11901">
    <property type="entry name" value="DM9"/>
    <property type="match status" value="1"/>
</dbReference>
<dbReference type="PANTHER" id="PTHR31649:SF1">
    <property type="entry name" value="FARNESOIC ACID O-METHYL TRANSFERASE DOMAIN-CONTAINING PROTEIN"/>
    <property type="match status" value="1"/>
</dbReference>
<dbReference type="AlphaFoldDB" id="A0A8S9YSL1"/>